<keyword evidence="2" id="KW-1185">Reference proteome</keyword>
<organism evidence="1 2">
    <name type="scientific">Nasonia vitripennis</name>
    <name type="common">Parasitic wasp</name>
    <dbReference type="NCBI Taxonomy" id="7425"/>
    <lineage>
        <taxon>Eukaryota</taxon>
        <taxon>Metazoa</taxon>
        <taxon>Ecdysozoa</taxon>
        <taxon>Arthropoda</taxon>
        <taxon>Hexapoda</taxon>
        <taxon>Insecta</taxon>
        <taxon>Pterygota</taxon>
        <taxon>Neoptera</taxon>
        <taxon>Endopterygota</taxon>
        <taxon>Hymenoptera</taxon>
        <taxon>Apocrita</taxon>
        <taxon>Proctotrupomorpha</taxon>
        <taxon>Chalcidoidea</taxon>
        <taxon>Pteromalidae</taxon>
        <taxon>Pteromalinae</taxon>
        <taxon>Nasonia</taxon>
    </lineage>
</organism>
<dbReference type="AlphaFoldDB" id="A0A7M7QWP9"/>
<dbReference type="PANTHER" id="PTHR20905:SF32">
    <property type="entry name" value="ARYLALKYLAMINE N-ACETYLTRANSFERASE-LIKE 7, ISOFORM A"/>
    <property type="match status" value="1"/>
</dbReference>
<gene>
    <name evidence="1" type="primary">100118005</name>
</gene>
<accession>A0A7M7QWP9</accession>
<dbReference type="OMA" id="WITFRAR"/>
<dbReference type="EnsemblMetazoa" id="XM_016988840">
    <property type="protein sequence ID" value="XP_016844329"/>
    <property type="gene ID" value="LOC100118005"/>
</dbReference>
<dbReference type="InterPro" id="IPR016181">
    <property type="entry name" value="Acyl_CoA_acyltransferase"/>
</dbReference>
<dbReference type="PANTHER" id="PTHR20905">
    <property type="entry name" value="N-ACETYLTRANSFERASE-RELATED"/>
    <property type="match status" value="1"/>
</dbReference>
<name>A0A7M7QWP9_NASVI</name>
<dbReference type="KEGG" id="nvi:100118005"/>
<evidence type="ECO:0000313" key="2">
    <source>
        <dbReference type="Proteomes" id="UP000002358"/>
    </source>
</evidence>
<dbReference type="Gene3D" id="3.40.630.30">
    <property type="match status" value="1"/>
</dbReference>
<dbReference type="EnsemblMetazoa" id="XM_032598834">
    <property type="protein sequence ID" value="XP_032454725"/>
    <property type="gene ID" value="LOC100118005"/>
</dbReference>
<dbReference type="Proteomes" id="UP000002358">
    <property type="component" value="Chromosome 1"/>
</dbReference>
<dbReference type="EnsemblMetazoa" id="XM_016988838">
    <property type="protein sequence ID" value="XP_016844327"/>
    <property type="gene ID" value="LOC100118005"/>
</dbReference>
<evidence type="ECO:0008006" key="3">
    <source>
        <dbReference type="Google" id="ProtNLM"/>
    </source>
</evidence>
<dbReference type="GO" id="GO:0008080">
    <property type="term" value="F:N-acetyltransferase activity"/>
    <property type="evidence" value="ECO:0007669"/>
    <property type="project" value="TreeGrafter"/>
</dbReference>
<protein>
    <recommendedName>
        <fullName evidence="3">N-acetyltransferase domain-containing protein</fullName>
    </recommendedName>
</protein>
<dbReference type="EnsemblMetazoa" id="XM_032598833">
    <property type="protein sequence ID" value="XP_032454724"/>
    <property type="gene ID" value="LOC100118005"/>
</dbReference>
<proteinExistence type="predicted"/>
<dbReference type="SMR" id="A0A7M7QWP9"/>
<dbReference type="InParanoid" id="A0A7M7QWP9"/>
<dbReference type="EnsemblMetazoa" id="XM_032598832">
    <property type="protein sequence ID" value="XP_032454723"/>
    <property type="gene ID" value="LOC100118005"/>
</dbReference>
<sequence length="251" mass="28385">MARWQRPTGPLNVWKVIDGYETLEDGTKKPVKFSVQEVPDDEYRRKEFLDLMTTYFLAEEPLSKSLNIKDDPDGVEGFQTIWKYGLNQGIVIACYKLDSDGKTEKLVGANAVFIVNEQTGKDFAEYKKGFKSEKFMRIWTFFEKLASKADVTKAYNVDKFISSISLSVLPEYRGQKLGYHILDARSAMAKKYGFTATSTMFTAEASQLQAKRSGFEEGCSADYADAVDDEGNPLFPNITAKCSKIMMKRLP</sequence>
<dbReference type="SUPFAM" id="SSF55729">
    <property type="entry name" value="Acyl-CoA N-acyltransferases (Nat)"/>
    <property type="match status" value="1"/>
</dbReference>
<dbReference type="OrthoDB" id="8113373at2759"/>
<evidence type="ECO:0000313" key="1">
    <source>
        <dbReference type="EnsemblMetazoa" id="XP_032454724"/>
    </source>
</evidence>
<dbReference type="EnsemblMetazoa" id="XM_008213962">
    <property type="protein sequence ID" value="XP_008212184"/>
    <property type="gene ID" value="LOC100118005"/>
</dbReference>
<dbReference type="EnsemblMetazoa" id="XM_008213965">
    <property type="protein sequence ID" value="XP_008212187"/>
    <property type="gene ID" value="LOC100118005"/>
</dbReference>
<reference evidence="1" key="1">
    <citation type="submission" date="2021-01" db="UniProtKB">
        <authorList>
            <consortium name="EnsemblMetazoa"/>
        </authorList>
    </citation>
    <scope>IDENTIFICATION</scope>
</reference>
<dbReference type="EnsemblMetazoa" id="XM_016988839">
    <property type="protein sequence ID" value="XP_016844328"/>
    <property type="gene ID" value="LOC100118005"/>
</dbReference>